<comment type="caution">
    <text evidence="2">The sequence shown here is derived from an EMBL/GenBank/DDBJ whole genome shotgun (WGS) entry which is preliminary data.</text>
</comment>
<dbReference type="EMBL" id="LWDL01000012">
    <property type="protein sequence ID" value="OQW52769.1"/>
    <property type="molecule type" value="Genomic_DNA"/>
</dbReference>
<keyword evidence="2" id="KW-0808">Transferase</keyword>
<dbReference type="RefSeq" id="WP_376800409.1">
    <property type="nucleotide sequence ID" value="NZ_DBNB01000037.1"/>
</dbReference>
<evidence type="ECO:0000313" key="3">
    <source>
        <dbReference type="Proteomes" id="UP000192872"/>
    </source>
</evidence>
<reference evidence="2 3" key="1">
    <citation type="journal article" date="2017" name="Water Res.">
        <title>Comammox in drinking water systems.</title>
        <authorList>
            <person name="Wang Y."/>
            <person name="Ma L."/>
            <person name="Mao Y."/>
            <person name="Jiang X."/>
            <person name="Xia Y."/>
            <person name="Yu K."/>
            <person name="Li B."/>
            <person name="Zhang T."/>
        </authorList>
    </citation>
    <scope>NUCLEOTIDE SEQUENCE [LARGE SCALE GENOMIC DNA]</scope>
    <source>
        <strain evidence="2">SG_bin8</strain>
    </source>
</reference>
<organism evidence="2 3">
    <name type="scientific">Candidatus Raskinella chloraquaticus</name>
    <dbReference type="NCBI Taxonomy" id="1951219"/>
    <lineage>
        <taxon>Bacteria</taxon>
        <taxon>Pseudomonadati</taxon>
        <taxon>Pseudomonadota</taxon>
        <taxon>Alphaproteobacteria</taxon>
        <taxon>Hyphomicrobiales</taxon>
        <taxon>Phreatobacteraceae</taxon>
        <taxon>Candidatus Raskinella</taxon>
    </lineage>
</organism>
<keyword evidence="2" id="KW-0418">Kinase</keyword>
<accession>A0A1W9HZA3</accession>
<dbReference type="STRING" id="1827387.A4S15_07440"/>
<protein>
    <submittedName>
        <fullName evidence="2">Histidine kinase</fullName>
    </submittedName>
</protein>
<proteinExistence type="predicted"/>
<gene>
    <name evidence="2" type="ORF">A4S15_07440</name>
</gene>
<evidence type="ECO:0000256" key="1">
    <source>
        <dbReference type="SAM" id="Phobius"/>
    </source>
</evidence>
<evidence type="ECO:0000313" key="2">
    <source>
        <dbReference type="EMBL" id="OQW52769.1"/>
    </source>
</evidence>
<feature type="transmembrane region" description="Helical" evidence="1">
    <location>
        <begin position="7"/>
        <end position="29"/>
    </location>
</feature>
<dbReference type="Proteomes" id="UP000192872">
    <property type="component" value="Unassembled WGS sequence"/>
</dbReference>
<sequence length="51" mass="5692">MPTLFKFITFCAVVAGTIFLGMYALATFVEPHPADLSFTVPADKLRKDDQR</sequence>
<name>A0A1W9HZA3_9HYPH</name>
<keyword evidence="1" id="KW-1133">Transmembrane helix</keyword>
<keyword evidence="1" id="KW-0812">Transmembrane</keyword>
<keyword evidence="1" id="KW-0472">Membrane</keyword>
<dbReference type="AlphaFoldDB" id="A0A1W9HZA3"/>
<dbReference type="GO" id="GO:0016301">
    <property type="term" value="F:kinase activity"/>
    <property type="evidence" value="ECO:0007669"/>
    <property type="project" value="UniProtKB-KW"/>
</dbReference>